<organism evidence="2 3">
    <name type="scientific">Phytophthora infestans</name>
    <name type="common">Potato late blight agent</name>
    <name type="synonym">Botrytis infestans</name>
    <dbReference type="NCBI Taxonomy" id="4787"/>
    <lineage>
        <taxon>Eukaryota</taxon>
        <taxon>Sar</taxon>
        <taxon>Stramenopiles</taxon>
        <taxon>Oomycota</taxon>
        <taxon>Peronosporomycetes</taxon>
        <taxon>Peronosporales</taxon>
        <taxon>Peronosporaceae</taxon>
        <taxon>Phytophthora</taxon>
    </lineage>
</organism>
<comment type="caution">
    <text evidence="2">The sequence shown here is derived from an EMBL/GenBank/DDBJ whole genome shotgun (WGS) entry which is preliminary data.</text>
</comment>
<gene>
    <name evidence="2" type="ORF">GN958_ATG10163</name>
</gene>
<reference evidence="2" key="1">
    <citation type="submission" date="2020-03" db="EMBL/GenBank/DDBJ databases">
        <title>Hybrid Assembly of Korean Phytophthora infestans isolates.</title>
        <authorList>
            <person name="Prokchorchik M."/>
            <person name="Lee Y."/>
            <person name="Seo J."/>
            <person name="Cho J.-H."/>
            <person name="Park Y.-E."/>
            <person name="Jang D.-C."/>
            <person name="Im J.-S."/>
            <person name="Choi J.-G."/>
            <person name="Park H.-J."/>
            <person name="Lee G.-B."/>
            <person name="Lee Y.-G."/>
            <person name="Hong S.-Y."/>
            <person name="Cho K."/>
            <person name="Sohn K.H."/>
        </authorList>
    </citation>
    <scope>NUCLEOTIDE SEQUENCE</scope>
    <source>
        <strain evidence="2">KR_2_A2</strain>
    </source>
</reference>
<feature type="region of interest" description="Disordered" evidence="1">
    <location>
        <begin position="124"/>
        <end position="144"/>
    </location>
</feature>
<proteinExistence type="predicted"/>
<feature type="non-terminal residue" evidence="2">
    <location>
        <position position="144"/>
    </location>
</feature>
<name>A0A8S9UNK3_PHYIN</name>
<accession>A0A8S9UNK3</accession>
<evidence type="ECO:0000256" key="1">
    <source>
        <dbReference type="SAM" id="MobiDB-lite"/>
    </source>
</evidence>
<dbReference type="AlphaFoldDB" id="A0A8S9UNK3"/>
<dbReference type="EMBL" id="JAACNO010001432">
    <property type="protein sequence ID" value="KAF4140644.1"/>
    <property type="molecule type" value="Genomic_DNA"/>
</dbReference>
<sequence length="144" mass="16694">VLPQKITSEIMITYCCQDSKPWNSNYYQCLPLLDRTCRRGLNLSGELSTYETETRELYRTGHGHYSVEFLPCVGRVVESYVRVLGIEVTDEIQQWRVQLELERRERLQVCQEDLDDEERLVEAMGGRDAEDGATDFAEARLSPL</sequence>
<evidence type="ECO:0000313" key="3">
    <source>
        <dbReference type="Proteomes" id="UP000704712"/>
    </source>
</evidence>
<evidence type="ECO:0000313" key="2">
    <source>
        <dbReference type="EMBL" id="KAF4140644.1"/>
    </source>
</evidence>
<dbReference type="Proteomes" id="UP000704712">
    <property type="component" value="Unassembled WGS sequence"/>
</dbReference>
<protein>
    <submittedName>
        <fullName evidence="2">Uncharacterized protein</fullName>
    </submittedName>
</protein>